<dbReference type="EMBL" id="JAOPJF010000040">
    <property type="protein sequence ID" value="KAK1143402.1"/>
    <property type="molecule type" value="Genomic_DNA"/>
</dbReference>
<sequence length="857" mass="96462">MTTESPLNTPTSRDPRLTHLRPPIRTSLSRLPAPQLPDSPVLPQTATQDDAGCGDFIRGISGLVRATIQDTQNQAEKERLQKQKESTERLLKRARFHPSFPATIEYYQRARDDEDAEISRIDKALEDSTRHQLEKELKAKLPFSTADGKIHELENEIQVLKNESAQLMERNQSLEKTLNARLCKMDATHQSHLITQAKYNRDSKERMDHYQALSSTSETTFANITAEMNNFKRKFMALETASAPITAEMNDLKQKAKAIDTRIDQLLESQNDCTHSVARTVEKTKKQQEELDGIKLQVDGIKLQDVVEPIRKGMYEIRARLLSYESSHGSAGTQEQHLPHAELQNLASRVQTLEGAPNLMPQVQLVHDGLKALTEIRRKGDDLHFEELDEIKKKVNDQADKSANMSNEIARLANGLQNLSQLSPTAQQVATVAGFAQHAQKTLESLTVGLHSLETRYNNLSTETVVKNMVIAMQEMYPNISQLTDQTSKLKGLIDKELPPLLARIDGIDQKLQSHVDTTRQDAIARMEQLNRLKDDHSTLSQSLGPLWERFGSEDQQLVSSEEFRTLRADLSSLVNKINEYPVRYEIPTFGDMEVLKSKVDVLDQRMGAFRTNFNEQLGAKADDDKIRQTVNKERDFLMKQIGSISATIQELHKSIKDLKAADTKQYEKLISQEGLRDRFSEQFSSVRASINELDLDFTEMKAADTNRAEKLASQEGDIDALRDSLNKLQESTLDKYQHLCKKMDDIVATTSSHASKASTPVTAQGGSTPLQKTKQESPAPEATQVEAAAESSPALALREQKKKKKRLRPSSQANEEDSAPPSESPASTPRPDETPELKKRRRKKKRMVEGPITIDD</sequence>
<gene>
    <name evidence="1" type="ORF">N8T08_006730</name>
</gene>
<name>A0ACC3AZZ2_9EURO</name>
<reference evidence="1 2" key="1">
    <citation type="journal article" date="2023" name="ACS Omega">
        <title>Identification of the Neoaspergillic Acid Biosynthesis Gene Cluster by Establishing an In Vitro CRISPR-Ribonucleoprotein Genetic System in Aspergillus melleus.</title>
        <authorList>
            <person name="Yuan B."/>
            <person name="Grau M.F."/>
            <person name="Murata R.M."/>
            <person name="Torok T."/>
            <person name="Venkateswaran K."/>
            <person name="Stajich J.E."/>
            <person name="Wang C.C.C."/>
        </authorList>
    </citation>
    <scope>NUCLEOTIDE SEQUENCE [LARGE SCALE GENOMIC DNA]</scope>
    <source>
        <strain evidence="1 2">IMV 1140</strain>
    </source>
</reference>
<dbReference type="Proteomes" id="UP001177260">
    <property type="component" value="Unassembled WGS sequence"/>
</dbReference>
<evidence type="ECO:0000313" key="2">
    <source>
        <dbReference type="Proteomes" id="UP001177260"/>
    </source>
</evidence>
<organism evidence="1 2">
    <name type="scientific">Aspergillus melleus</name>
    <dbReference type="NCBI Taxonomy" id="138277"/>
    <lineage>
        <taxon>Eukaryota</taxon>
        <taxon>Fungi</taxon>
        <taxon>Dikarya</taxon>
        <taxon>Ascomycota</taxon>
        <taxon>Pezizomycotina</taxon>
        <taxon>Eurotiomycetes</taxon>
        <taxon>Eurotiomycetidae</taxon>
        <taxon>Eurotiales</taxon>
        <taxon>Aspergillaceae</taxon>
        <taxon>Aspergillus</taxon>
        <taxon>Aspergillus subgen. Circumdati</taxon>
    </lineage>
</organism>
<comment type="caution">
    <text evidence="1">The sequence shown here is derived from an EMBL/GenBank/DDBJ whole genome shotgun (WGS) entry which is preliminary data.</text>
</comment>
<evidence type="ECO:0000313" key="1">
    <source>
        <dbReference type="EMBL" id="KAK1143402.1"/>
    </source>
</evidence>
<protein>
    <submittedName>
        <fullName evidence="1">Uncharacterized protein</fullName>
    </submittedName>
</protein>
<proteinExistence type="predicted"/>
<accession>A0ACC3AZZ2</accession>
<keyword evidence="2" id="KW-1185">Reference proteome</keyword>